<name>A0A915DU54_9BILA</name>
<dbReference type="AlphaFoldDB" id="A0A915DU54"/>
<organism evidence="2 3">
    <name type="scientific">Ditylenchus dipsaci</name>
    <dbReference type="NCBI Taxonomy" id="166011"/>
    <lineage>
        <taxon>Eukaryota</taxon>
        <taxon>Metazoa</taxon>
        <taxon>Ecdysozoa</taxon>
        <taxon>Nematoda</taxon>
        <taxon>Chromadorea</taxon>
        <taxon>Rhabditida</taxon>
        <taxon>Tylenchina</taxon>
        <taxon>Tylenchomorpha</taxon>
        <taxon>Sphaerularioidea</taxon>
        <taxon>Anguinidae</taxon>
        <taxon>Anguininae</taxon>
        <taxon>Ditylenchus</taxon>
    </lineage>
</organism>
<dbReference type="Gene3D" id="1.20.1070.10">
    <property type="entry name" value="Rhodopsin 7-helix transmembrane proteins"/>
    <property type="match status" value="1"/>
</dbReference>
<keyword evidence="2" id="KW-1185">Reference proteome</keyword>
<accession>A0A915DU54</accession>
<feature type="transmembrane region" description="Helical" evidence="1">
    <location>
        <begin position="168"/>
        <end position="193"/>
    </location>
</feature>
<evidence type="ECO:0000256" key="1">
    <source>
        <dbReference type="SAM" id="Phobius"/>
    </source>
</evidence>
<dbReference type="SUPFAM" id="SSF81321">
    <property type="entry name" value="Family A G protein-coupled receptor-like"/>
    <property type="match status" value="1"/>
</dbReference>
<reference evidence="3" key="1">
    <citation type="submission" date="2022-11" db="UniProtKB">
        <authorList>
            <consortium name="WormBaseParasite"/>
        </authorList>
    </citation>
    <scope>IDENTIFICATION</scope>
</reference>
<keyword evidence="1" id="KW-0812">Transmembrane</keyword>
<dbReference type="WBParaSite" id="jg23529">
    <property type="protein sequence ID" value="jg23529"/>
    <property type="gene ID" value="jg23529"/>
</dbReference>
<dbReference type="Proteomes" id="UP000887574">
    <property type="component" value="Unplaced"/>
</dbReference>
<evidence type="ECO:0000313" key="2">
    <source>
        <dbReference type="Proteomes" id="UP000887574"/>
    </source>
</evidence>
<sequence>MVVVPHTLFPSLTHTSLIYQYPVTFDSLGQVASIHFSLLQAISLVVVPQLGNTWVCITLWIANAVFLLLFYYANCAKQFHPYLLHFQHFCDPSARGIWVALNIWLATLLLLCLAIYVVAMKTKGGRSKEKSSLLIQGFLVSLTNSGHLVLGLAMPWLTTQPGLSVDVIAGGCVLGNCLVLVCLASNPLIYCMFNKKIRRIFSRLCSCCLIVKDPETLLRSNSNVSRY</sequence>
<keyword evidence="1" id="KW-0472">Membrane</keyword>
<keyword evidence="1" id="KW-1133">Transmembrane helix</keyword>
<feature type="transmembrane region" description="Helical" evidence="1">
    <location>
        <begin position="97"/>
        <end position="119"/>
    </location>
</feature>
<proteinExistence type="predicted"/>
<feature type="transmembrane region" description="Helical" evidence="1">
    <location>
        <begin position="54"/>
        <end position="73"/>
    </location>
</feature>
<protein>
    <submittedName>
        <fullName evidence="3">G-protein coupled receptors family 1 profile domain-containing protein</fullName>
    </submittedName>
</protein>
<feature type="transmembrane region" description="Helical" evidence="1">
    <location>
        <begin position="131"/>
        <end position="156"/>
    </location>
</feature>
<feature type="transmembrane region" description="Helical" evidence="1">
    <location>
        <begin position="27"/>
        <end position="47"/>
    </location>
</feature>
<evidence type="ECO:0000313" key="3">
    <source>
        <dbReference type="WBParaSite" id="jg23529"/>
    </source>
</evidence>